<dbReference type="InterPro" id="IPR011330">
    <property type="entry name" value="Glyco_hydro/deAcase_b/a-brl"/>
</dbReference>
<proteinExistence type="predicted"/>
<evidence type="ECO:0000259" key="3">
    <source>
        <dbReference type="PROSITE" id="PS51677"/>
    </source>
</evidence>
<feature type="chain" id="PRO_5045542887" evidence="2">
    <location>
        <begin position="24"/>
        <end position="651"/>
    </location>
</feature>
<dbReference type="InterPro" id="IPR002509">
    <property type="entry name" value="NODB_dom"/>
</dbReference>
<evidence type="ECO:0000256" key="2">
    <source>
        <dbReference type="SAM" id="SignalP"/>
    </source>
</evidence>
<dbReference type="PANTHER" id="PTHR34216">
    <property type="match status" value="1"/>
</dbReference>
<dbReference type="Gene3D" id="3.20.20.80">
    <property type="entry name" value="Glycosidases"/>
    <property type="match status" value="1"/>
</dbReference>
<sequence>MKFFSLMITAVSALLAWTPVAAAGLGTAFAEPAHEIRYGALCYHDVVDETRPAAASRRDDQFEGDLQRQYFPQTITVQKLVAHFNWLQSNGYTPVSWAQIQAARAGQGRLPEKPVLLTFDDGYESFYRLVFPLLKAYRFPAVFAVVTGWLDTPEGGTIAYGRQQLPRRDFVSWAQVKEMHDSGLVEIASHTHNLHRSLQGNPGGSQFAAVLSGHYRNGRYETESEYRARLRDDFRRSAASIARHTGQRPRVMVWPYGQFSETAAQIAREEGYESDLTLNDKKLNTARDSRQGRELITQETRLDFLNSYLNGKMFARDIQRVVHVDLDYVYDPDPAQLNRNLDKLVQRMADYGISTVYLQAYADSDGNGVAEALYFPNRYLKVKADLFSRVAWQLMTRAGVEVYAWMPMMAFDFGGGHEYITHHQTGRPDPKHYLRLSPYHAGNREKVAALYRDLAFHSRFNGILFHDDGFLTDFEANGGQTTQTLAEAGAKTDDLIAYSKQLQQAALAYSYNGSDMLKSARNIYAGVVMDPQAEKWFAQSLSKFAAAYDYTAIMAMPYMEHEQPLNPVQAQAWLKKLTVAVKGSGVAPEKTVFELQARNWRTEEPVRSEELAGWMQLLKAEGIRNFGYYPDDFLNNRPDSKVLHPYFSMKR</sequence>
<keyword evidence="1 2" id="KW-0732">Signal</keyword>
<protein>
    <submittedName>
        <fullName evidence="4">Poly-beta-1,6-N-acetyl-D-glucosamine N-deacetylase PgaB</fullName>
    </submittedName>
</protein>
<reference evidence="4 5" key="1">
    <citation type="journal article" date="2022" name="Res Sq">
        <title>Evolution of multicellular longitudinally dividing oral cavity symbionts (Neisseriaceae).</title>
        <authorList>
            <person name="Nyongesa S."/>
            <person name="Weber P."/>
            <person name="Bernet E."/>
            <person name="Pullido F."/>
            <person name="Nieckarz M."/>
            <person name="Delaby M."/>
            <person name="Nieves C."/>
            <person name="Viehboeck T."/>
            <person name="Krause N."/>
            <person name="Rivera-Millot A."/>
            <person name="Nakamura A."/>
            <person name="Vischer N."/>
            <person name="VanNieuwenhze M."/>
            <person name="Brun Y."/>
            <person name="Cava F."/>
            <person name="Bulgheresi S."/>
            <person name="Veyrier F."/>
        </authorList>
    </citation>
    <scope>NUCLEOTIDE SEQUENCE [LARGE SCALE GENOMIC DNA]</scope>
    <source>
        <strain evidence="4 5">CCUG 63373m</strain>
    </source>
</reference>
<dbReference type="InterPro" id="IPR032772">
    <property type="entry name" value="PGA_deacetylase_PgaB_C"/>
</dbReference>
<dbReference type="SUPFAM" id="SSF88713">
    <property type="entry name" value="Glycoside hydrolase/deacetylase"/>
    <property type="match status" value="1"/>
</dbReference>
<organism evidence="4 5">
    <name type="scientific">Uruburuella testudinis</name>
    <dbReference type="NCBI Taxonomy" id="1282863"/>
    <lineage>
        <taxon>Bacteria</taxon>
        <taxon>Pseudomonadati</taxon>
        <taxon>Pseudomonadota</taxon>
        <taxon>Betaproteobacteria</taxon>
        <taxon>Neisseriales</taxon>
        <taxon>Neisseriaceae</taxon>
        <taxon>Uruburuella</taxon>
    </lineage>
</organism>
<dbReference type="Pfam" id="PF01522">
    <property type="entry name" value="Polysacc_deac_1"/>
    <property type="match status" value="1"/>
</dbReference>
<dbReference type="InterPro" id="IPR051398">
    <property type="entry name" value="Polysacch_Deacetylase"/>
</dbReference>
<dbReference type="Gene3D" id="3.20.20.370">
    <property type="entry name" value="Glycoside hydrolase/deacetylase"/>
    <property type="match status" value="1"/>
</dbReference>
<gene>
    <name evidence="4" type="primary">pgaB</name>
    <name evidence="4" type="ORF">LVJ83_11730</name>
</gene>
<evidence type="ECO:0000313" key="5">
    <source>
        <dbReference type="Proteomes" id="UP000829817"/>
    </source>
</evidence>
<dbReference type="PROSITE" id="PS51677">
    <property type="entry name" value="NODB"/>
    <property type="match status" value="1"/>
</dbReference>
<name>A0ABY4DRL6_9NEIS</name>
<dbReference type="Pfam" id="PF14883">
    <property type="entry name" value="GHL13"/>
    <property type="match status" value="1"/>
</dbReference>
<feature type="domain" description="NodB homology" evidence="3">
    <location>
        <begin position="113"/>
        <end position="356"/>
    </location>
</feature>
<dbReference type="EMBL" id="CP091508">
    <property type="protein sequence ID" value="UOO81578.1"/>
    <property type="molecule type" value="Genomic_DNA"/>
</dbReference>
<evidence type="ECO:0000256" key="1">
    <source>
        <dbReference type="ARBA" id="ARBA00022729"/>
    </source>
</evidence>
<dbReference type="NCBIfam" id="TIGR03938">
    <property type="entry name" value="deacetyl_PgaB"/>
    <property type="match status" value="1"/>
</dbReference>
<accession>A0ABY4DRL6</accession>
<dbReference type="PANTHER" id="PTHR34216:SF7">
    <property type="entry name" value="POLY-BETA-1,6-N-ACETYL-D-GLUCOSAMINE N-DEACETYLASE"/>
    <property type="match status" value="1"/>
</dbReference>
<dbReference type="Proteomes" id="UP000829817">
    <property type="component" value="Chromosome"/>
</dbReference>
<evidence type="ECO:0000313" key="4">
    <source>
        <dbReference type="EMBL" id="UOO81578.1"/>
    </source>
</evidence>
<keyword evidence="5" id="KW-1185">Reference proteome</keyword>
<dbReference type="RefSeq" id="WP_244784833.1">
    <property type="nucleotide sequence ID" value="NZ_CP091508.1"/>
</dbReference>
<dbReference type="InterPro" id="IPR023854">
    <property type="entry name" value="PGA_deacetylase_PgaB"/>
</dbReference>
<feature type="signal peptide" evidence="2">
    <location>
        <begin position="1"/>
        <end position="23"/>
    </location>
</feature>